<evidence type="ECO:0000256" key="6">
    <source>
        <dbReference type="ARBA" id="ARBA00022840"/>
    </source>
</evidence>
<evidence type="ECO:0000256" key="2">
    <source>
        <dbReference type="ARBA" id="ARBA00009441"/>
    </source>
</evidence>
<feature type="coiled-coil region" evidence="10">
    <location>
        <begin position="270"/>
        <end position="363"/>
    </location>
</feature>
<name>A0A1F6TKS2_9PROT</name>
<evidence type="ECO:0000313" key="12">
    <source>
        <dbReference type="EMBL" id="OGI45711.1"/>
    </source>
</evidence>
<evidence type="ECO:0000256" key="3">
    <source>
        <dbReference type="ARBA" id="ARBA00021315"/>
    </source>
</evidence>
<dbReference type="EMBL" id="MFSU01000097">
    <property type="protein sequence ID" value="OGI45711.1"/>
    <property type="molecule type" value="Genomic_DNA"/>
</dbReference>
<protein>
    <recommendedName>
        <fullName evidence="3 9">DNA repair protein RecN</fullName>
    </recommendedName>
    <alternativeName>
        <fullName evidence="8 9">Recombination protein N</fullName>
    </alternativeName>
</protein>
<comment type="function">
    <text evidence="1 9">May be involved in recombinational repair of damaged DNA.</text>
</comment>
<keyword evidence="6" id="KW-0067">ATP-binding</keyword>
<feature type="domain" description="RecF/RecN/SMC N-terminal" evidence="11">
    <location>
        <begin position="2"/>
        <end position="512"/>
    </location>
</feature>
<sequence length="557" mass="61223">MLTQLSVRDFAIVHRLEIEFAEGLTVLTGETGAGKSILIDALALALGERAESGAIRHGANRAEVSAGFAVKPTSDPAKWLTEHDLFEDGECVLRRVVETDKPSRGFINGRPTPIQMLRELGELLVDLHGQHEHQSLLKRETQRQILDDYAGLGAQVETLGRHHEDWRARTERLAALQRQTADRAARIELLRYQVRELQALGLQDNEWPQLEEEYARLAHGAQLLEGAQAVAQMVYDDDEQSTARQLARAVGRLESLSQYDPRLSEVGALLNEASIQIDEAASRLHQYLDALELDPARLQWLEERIATAQELARKHRARPEELPAILDRLRTELADIEDFDANLDKLEREIAAARAEYLKLAGAITRARGAAAKKLSEAVSARMQELGMPGGRFEAALPALPEGELGPHGLERAEFLVSANPGQPVKPLNKVASGGELSRVSLALQVVAADLGRVPTLIFDEVDVGIGGRVAEVVGRQLRALGRSRQVLVITHLAQVAAQGEHHLQVRKRVKGAETLTEVEPLDARQRIAEIARMIGGVEISKQTLAHAEDMLARASA</sequence>
<evidence type="ECO:0000256" key="1">
    <source>
        <dbReference type="ARBA" id="ARBA00003618"/>
    </source>
</evidence>
<dbReference type="PANTHER" id="PTHR11059:SF0">
    <property type="entry name" value="DNA REPAIR PROTEIN RECN"/>
    <property type="match status" value="1"/>
</dbReference>
<evidence type="ECO:0000313" key="13">
    <source>
        <dbReference type="Proteomes" id="UP000178885"/>
    </source>
</evidence>
<dbReference type="GO" id="GO:0043590">
    <property type="term" value="C:bacterial nucleoid"/>
    <property type="evidence" value="ECO:0007669"/>
    <property type="project" value="TreeGrafter"/>
</dbReference>
<gene>
    <name evidence="12" type="ORF">A2151_03460</name>
</gene>
<evidence type="ECO:0000256" key="9">
    <source>
        <dbReference type="PIRNR" id="PIRNR003128"/>
    </source>
</evidence>
<dbReference type="PANTHER" id="PTHR11059">
    <property type="entry name" value="DNA REPAIR PROTEIN RECN"/>
    <property type="match status" value="1"/>
</dbReference>
<dbReference type="InterPro" id="IPR004604">
    <property type="entry name" value="DNA_recomb/repair_RecN"/>
</dbReference>
<dbReference type="PIRSF" id="PIRSF003128">
    <property type="entry name" value="RecN"/>
    <property type="match status" value="1"/>
</dbReference>
<evidence type="ECO:0000256" key="5">
    <source>
        <dbReference type="ARBA" id="ARBA00022763"/>
    </source>
</evidence>
<dbReference type="FunFam" id="3.40.50.300:FF:000356">
    <property type="entry name" value="DNA repair protein RecN"/>
    <property type="match status" value="1"/>
</dbReference>
<keyword evidence="7 9" id="KW-0234">DNA repair</keyword>
<dbReference type="Proteomes" id="UP000178885">
    <property type="component" value="Unassembled WGS sequence"/>
</dbReference>
<dbReference type="NCBIfam" id="TIGR00634">
    <property type="entry name" value="recN"/>
    <property type="match status" value="1"/>
</dbReference>
<evidence type="ECO:0000256" key="10">
    <source>
        <dbReference type="SAM" id="Coils"/>
    </source>
</evidence>
<evidence type="ECO:0000259" key="11">
    <source>
        <dbReference type="Pfam" id="PF02463"/>
    </source>
</evidence>
<dbReference type="GO" id="GO:0006310">
    <property type="term" value="P:DNA recombination"/>
    <property type="evidence" value="ECO:0007669"/>
    <property type="project" value="InterPro"/>
</dbReference>
<evidence type="ECO:0000256" key="8">
    <source>
        <dbReference type="ARBA" id="ARBA00033408"/>
    </source>
</evidence>
<organism evidence="12 13">
    <name type="scientific">Candidatus Muproteobacteria bacterium RBG_16_65_34</name>
    <dbReference type="NCBI Taxonomy" id="1817760"/>
    <lineage>
        <taxon>Bacteria</taxon>
        <taxon>Pseudomonadati</taxon>
        <taxon>Pseudomonadota</taxon>
        <taxon>Candidatus Muproteobacteria</taxon>
    </lineage>
</organism>
<dbReference type="STRING" id="1817760.A2151_03460"/>
<dbReference type="CDD" id="cd03241">
    <property type="entry name" value="ABC_RecN"/>
    <property type="match status" value="2"/>
</dbReference>
<dbReference type="Pfam" id="PF02463">
    <property type="entry name" value="SMC_N"/>
    <property type="match status" value="1"/>
</dbReference>
<reference evidence="12 13" key="1">
    <citation type="journal article" date="2016" name="Nat. Commun.">
        <title>Thousands of microbial genomes shed light on interconnected biogeochemical processes in an aquifer system.</title>
        <authorList>
            <person name="Anantharaman K."/>
            <person name="Brown C.T."/>
            <person name="Hug L.A."/>
            <person name="Sharon I."/>
            <person name="Castelle C.J."/>
            <person name="Probst A.J."/>
            <person name="Thomas B.C."/>
            <person name="Singh A."/>
            <person name="Wilkins M.J."/>
            <person name="Karaoz U."/>
            <person name="Brodie E.L."/>
            <person name="Williams K.H."/>
            <person name="Hubbard S.S."/>
            <person name="Banfield J.F."/>
        </authorList>
    </citation>
    <scope>NUCLEOTIDE SEQUENCE [LARGE SCALE GENOMIC DNA]</scope>
</reference>
<comment type="similarity">
    <text evidence="2 9">Belongs to the RecN family.</text>
</comment>
<dbReference type="NCBIfam" id="NF008121">
    <property type="entry name" value="PRK10869.1"/>
    <property type="match status" value="1"/>
</dbReference>
<dbReference type="GO" id="GO:0005524">
    <property type="term" value="F:ATP binding"/>
    <property type="evidence" value="ECO:0007669"/>
    <property type="project" value="UniProtKB-KW"/>
</dbReference>
<keyword evidence="5 9" id="KW-0227">DNA damage</keyword>
<dbReference type="Gene3D" id="3.40.50.300">
    <property type="entry name" value="P-loop containing nucleotide triphosphate hydrolases"/>
    <property type="match status" value="2"/>
</dbReference>
<evidence type="ECO:0000256" key="4">
    <source>
        <dbReference type="ARBA" id="ARBA00022741"/>
    </source>
</evidence>
<dbReference type="GO" id="GO:0009432">
    <property type="term" value="P:SOS response"/>
    <property type="evidence" value="ECO:0007669"/>
    <property type="project" value="UniProtKB-ARBA"/>
</dbReference>
<proteinExistence type="inferred from homology"/>
<keyword evidence="4" id="KW-0547">Nucleotide-binding</keyword>
<dbReference type="GO" id="GO:0006281">
    <property type="term" value="P:DNA repair"/>
    <property type="evidence" value="ECO:0007669"/>
    <property type="project" value="UniProtKB-KW"/>
</dbReference>
<dbReference type="SUPFAM" id="SSF52540">
    <property type="entry name" value="P-loop containing nucleoside triphosphate hydrolases"/>
    <property type="match status" value="1"/>
</dbReference>
<dbReference type="InterPro" id="IPR027417">
    <property type="entry name" value="P-loop_NTPase"/>
</dbReference>
<evidence type="ECO:0000256" key="7">
    <source>
        <dbReference type="ARBA" id="ARBA00023204"/>
    </source>
</evidence>
<keyword evidence="10" id="KW-0175">Coiled coil</keyword>
<dbReference type="FunFam" id="3.40.50.300:FF:000319">
    <property type="entry name" value="DNA repair protein RecN"/>
    <property type="match status" value="1"/>
</dbReference>
<accession>A0A1F6TKS2</accession>
<dbReference type="AlphaFoldDB" id="A0A1F6TKS2"/>
<dbReference type="InterPro" id="IPR003395">
    <property type="entry name" value="RecF/RecN/SMC_N"/>
</dbReference>
<comment type="caution">
    <text evidence="12">The sequence shown here is derived from an EMBL/GenBank/DDBJ whole genome shotgun (WGS) entry which is preliminary data.</text>
</comment>